<feature type="region of interest" description="Disordered" evidence="2">
    <location>
        <begin position="27"/>
        <end position="89"/>
    </location>
</feature>
<dbReference type="EMBL" id="CAXLJM020000046">
    <property type="protein sequence ID" value="CAL8111169.1"/>
    <property type="molecule type" value="Genomic_DNA"/>
</dbReference>
<evidence type="ECO:0000313" key="4">
    <source>
        <dbReference type="Proteomes" id="UP001642540"/>
    </source>
</evidence>
<accession>A0ABP1QV52</accession>
<feature type="coiled-coil region" evidence="1">
    <location>
        <begin position="171"/>
        <end position="209"/>
    </location>
</feature>
<keyword evidence="1" id="KW-0175">Coiled coil</keyword>
<proteinExistence type="predicted"/>
<name>A0ABP1QV52_9HEXA</name>
<sequence>MKIYCARPDAHHLSCCYKLCFSSGANRGPANSQQTGQHQQQQQQQQYSHAPNLPVVQPPLQSAMHDSRNDQTPNIPSHAYQSQQQNYWQGQVKPKFAEETQFSKPTQMGPNSNSFQHREETYQADVDDDDDDDDDADLDLVALKEKACSARKIWQTSDELPDPELRTAIYKAELRKQIDEDRRRKAEKLAREKEEEERIEMKIREFHEEEHRRLEMEQQARAELEGYHRSKTEKKQKRHEVLTIRNRNQEEKLLRRPRSRSSVLAEKLARYGPEAGDFQESYERDNYYNSNRMIKTPQSYNGNEFHNESTSLVVAIPDEANRPMRKGSPPVPVVQRKIIESLLNAPDDHRGMLVRRQKSFEGQNFLLELKSKLSSERDLVERRLRDKLESTHKNMNLLKYTMNQQ</sequence>
<evidence type="ECO:0000256" key="2">
    <source>
        <dbReference type="SAM" id="MobiDB-lite"/>
    </source>
</evidence>
<evidence type="ECO:0000256" key="1">
    <source>
        <dbReference type="SAM" id="Coils"/>
    </source>
</evidence>
<gene>
    <name evidence="3" type="ORF">ODALV1_LOCUS14793</name>
</gene>
<reference evidence="3 4" key="1">
    <citation type="submission" date="2024-08" db="EMBL/GenBank/DDBJ databases">
        <authorList>
            <person name="Cucini C."/>
            <person name="Frati F."/>
        </authorList>
    </citation>
    <scope>NUCLEOTIDE SEQUENCE [LARGE SCALE GENOMIC DNA]</scope>
</reference>
<feature type="compositionally biased region" description="Low complexity" evidence="2">
    <location>
        <begin position="33"/>
        <end position="46"/>
    </location>
</feature>
<comment type="caution">
    <text evidence="3">The sequence shown here is derived from an EMBL/GenBank/DDBJ whole genome shotgun (WGS) entry which is preliminary data.</text>
</comment>
<evidence type="ECO:0000313" key="3">
    <source>
        <dbReference type="EMBL" id="CAL8111169.1"/>
    </source>
</evidence>
<keyword evidence="4" id="KW-1185">Reference proteome</keyword>
<dbReference type="Proteomes" id="UP001642540">
    <property type="component" value="Unassembled WGS sequence"/>
</dbReference>
<protein>
    <submittedName>
        <fullName evidence="3">Uncharacterized protein</fullName>
    </submittedName>
</protein>
<organism evidence="3 4">
    <name type="scientific">Orchesella dallaii</name>
    <dbReference type="NCBI Taxonomy" id="48710"/>
    <lineage>
        <taxon>Eukaryota</taxon>
        <taxon>Metazoa</taxon>
        <taxon>Ecdysozoa</taxon>
        <taxon>Arthropoda</taxon>
        <taxon>Hexapoda</taxon>
        <taxon>Collembola</taxon>
        <taxon>Entomobryomorpha</taxon>
        <taxon>Entomobryoidea</taxon>
        <taxon>Orchesellidae</taxon>
        <taxon>Orchesellinae</taxon>
        <taxon>Orchesella</taxon>
    </lineage>
</organism>